<dbReference type="Proteomes" id="UP000001340">
    <property type="component" value="Unassembled WGS sequence"/>
</dbReference>
<accession>A0A0E2CYM1</accession>
<proteinExistence type="predicted"/>
<protein>
    <submittedName>
        <fullName evidence="2">Uncharacterized protein</fullName>
    </submittedName>
</protein>
<dbReference type="EMBL" id="AHNR02000071">
    <property type="protein sequence ID" value="EKR52881.1"/>
    <property type="molecule type" value="Genomic_DNA"/>
</dbReference>
<feature type="transmembrane region" description="Helical" evidence="1">
    <location>
        <begin position="44"/>
        <end position="62"/>
    </location>
</feature>
<evidence type="ECO:0000313" key="3">
    <source>
        <dbReference type="Proteomes" id="UP000001340"/>
    </source>
</evidence>
<evidence type="ECO:0000313" key="2">
    <source>
        <dbReference type="EMBL" id="EKR52881.1"/>
    </source>
</evidence>
<evidence type="ECO:0000256" key="1">
    <source>
        <dbReference type="SAM" id="Phobius"/>
    </source>
</evidence>
<name>A0A0E2CYM1_LEPIR</name>
<comment type="caution">
    <text evidence="2">The sequence shown here is derived from an EMBL/GenBank/DDBJ whole genome shotgun (WGS) entry which is preliminary data.</text>
</comment>
<keyword evidence="1" id="KW-0472">Membrane</keyword>
<sequence>MKQKLKTKEILETHPNTLNTKDKDQILEHTVIVKKNPFRKSNQAFFLGLFFLLLGLFLLRFFPDEKISEGFGKVSVHGLFLTSGIVLMSWFKSGEILRSLGDFISKARGGGNS</sequence>
<dbReference type="AlphaFoldDB" id="A0A0E2CYM1"/>
<dbReference type="RefSeq" id="WP_000810811.1">
    <property type="nucleotide sequence ID" value="NZ_AHNR02000071.1"/>
</dbReference>
<keyword evidence="1" id="KW-1133">Transmembrane helix</keyword>
<reference evidence="2 3" key="1">
    <citation type="submission" date="2012-10" db="EMBL/GenBank/DDBJ databases">
        <authorList>
            <person name="Harkins D.M."/>
            <person name="Durkin A.S."/>
            <person name="Brinkac L.M."/>
            <person name="Haft D.H."/>
            <person name="Selengut J.D."/>
            <person name="Sanka R."/>
            <person name="DePew J."/>
            <person name="Purushe J."/>
            <person name="Chanthongthip A."/>
            <person name="Lattana O."/>
            <person name="Phetsouvanh R."/>
            <person name="Newton P.N."/>
            <person name="Vinetz J.M."/>
            <person name="Sutton G.G."/>
            <person name="Nierman W.C."/>
            <person name="Fouts D.E."/>
        </authorList>
    </citation>
    <scope>NUCLEOTIDE SEQUENCE [LARGE SCALE GENOMIC DNA]</scope>
    <source>
        <strain evidence="2 3">UI 12758</strain>
    </source>
</reference>
<gene>
    <name evidence="2" type="ORF">LEP1GSC105_0014</name>
</gene>
<keyword evidence="1" id="KW-0812">Transmembrane</keyword>
<organism evidence="2 3">
    <name type="scientific">Leptospira interrogans str. UI 12758</name>
    <dbReference type="NCBI Taxonomy" id="1049938"/>
    <lineage>
        <taxon>Bacteria</taxon>
        <taxon>Pseudomonadati</taxon>
        <taxon>Spirochaetota</taxon>
        <taxon>Spirochaetia</taxon>
        <taxon>Leptospirales</taxon>
        <taxon>Leptospiraceae</taxon>
        <taxon>Leptospira</taxon>
    </lineage>
</organism>